<reference evidence="1 2" key="1">
    <citation type="submission" date="2020-12" db="EMBL/GenBank/DDBJ databases">
        <title>FDA dAtabase for Regulatory Grade micrObial Sequences (FDA-ARGOS): Supporting development and validation of Infectious Disease Dx tests.</title>
        <authorList>
            <person name="Kerrigan L."/>
            <person name="Long C."/>
            <person name="Tallon L."/>
            <person name="Sadzewicz L."/>
            <person name="Zhao X."/>
            <person name="Boylan J."/>
            <person name="Ott S."/>
            <person name="Bowen H."/>
            <person name="Vavikolanu K."/>
            <person name="Mehta A."/>
            <person name="Aluvathingal J."/>
            <person name="Nadendla S."/>
            <person name="Yan Y."/>
            <person name="Sichtig H."/>
        </authorList>
    </citation>
    <scope>NUCLEOTIDE SEQUENCE [LARGE SCALE GENOMIC DNA]</scope>
    <source>
        <strain evidence="1 2">FDAARGOS_1031</strain>
    </source>
</reference>
<dbReference type="InterPro" id="IPR043134">
    <property type="entry name" value="GTP-CH-I_N"/>
</dbReference>
<accession>A0A7T7UZK5</accession>
<evidence type="ECO:0000313" key="2">
    <source>
        <dbReference type="Proteomes" id="UP000595426"/>
    </source>
</evidence>
<evidence type="ECO:0000313" key="1">
    <source>
        <dbReference type="EMBL" id="QQN58964.1"/>
    </source>
</evidence>
<dbReference type="Proteomes" id="UP000595426">
    <property type="component" value="Chromosome"/>
</dbReference>
<name>A0A7T7UZK5_9FLAO</name>
<organism evidence="1 2">
    <name type="scientific">Elizabethkingia bruuniana</name>
    <dbReference type="NCBI Taxonomy" id="1756149"/>
    <lineage>
        <taxon>Bacteria</taxon>
        <taxon>Pseudomonadati</taxon>
        <taxon>Bacteroidota</taxon>
        <taxon>Flavobacteriia</taxon>
        <taxon>Flavobacteriales</taxon>
        <taxon>Weeksellaceae</taxon>
        <taxon>Elizabethkingia</taxon>
    </lineage>
</organism>
<gene>
    <name evidence="1" type="ORF">I6H88_21525</name>
</gene>
<dbReference type="Gene3D" id="1.10.286.10">
    <property type="match status" value="1"/>
</dbReference>
<sequence>MKDTPKRVAKTFIKETFSGMPTTNQKSIFLKINTNTKNAIRKNCHFIFEL</sequence>
<protein>
    <submittedName>
        <fullName evidence="1">Uncharacterized protein</fullName>
    </submittedName>
</protein>
<dbReference type="EMBL" id="CP067018">
    <property type="protein sequence ID" value="QQN58964.1"/>
    <property type="molecule type" value="Genomic_DNA"/>
</dbReference>
<dbReference type="AlphaFoldDB" id="A0A7T7UZK5"/>
<keyword evidence="2" id="KW-1185">Reference proteome</keyword>
<proteinExistence type="predicted"/>